<dbReference type="InterPro" id="IPR050312">
    <property type="entry name" value="IolE/XylAMocC-like"/>
</dbReference>
<feature type="domain" description="Xylose isomerase-like TIM barrel" evidence="1">
    <location>
        <begin position="25"/>
        <end position="314"/>
    </location>
</feature>
<dbReference type="Pfam" id="PF01261">
    <property type="entry name" value="AP_endonuc_2"/>
    <property type="match status" value="1"/>
</dbReference>
<dbReference type="PANTHER" id="PTHR12110:SF21">
    <property type="entry name" value="XYLOSE ISOMERASE-LIKE TIM BARREL DOMAIN-CONTAINING PROTEIN"/>
    <property type="match status" value="1"/>
</dbReference>
<proteinExistence type="predicted"/>
<dbReference type="eggNOG" id="ENOG502S1RE">
    <property type="taxonomic scope" value="Eukaryota"/>
</dbReference>
<protein>
    <submittedName>
        <fullName evidence="2">3-dehydroshikimate dehydratase</fullName>
    </submittedName>
</protein>
<dbReference type="STRING" id="86049.A0A1C1CWH9"/>
<dbReference type="VEuPathDB" id="FungiDB:G647_04238"/>
<dbReference type="Gene3D" id="3.20.20.150">
    <property type="entry name" value="Divalent-metal-dependent TIM barrel enzymes"/>
    <property type="match status" value="1"/>
</dbReference>
<sequence>MIRPAVASLSLGDPRVHEVSTRLLQASRNGFQGVEIVEDDIKTLAEKLPGGLGDSNSIEAARDIRRQCDKLGLSVLVFQPFRQYEGLLDRTQHEAMLTKLTLWFEITRSLGTDMIQVPTSWLQEGATGNEDAVVADLRQIADMGLAQNPVVRFAYEGIAWGRYFDTWEDTWDLAKKVDRPNFGLCLDAFHIAGRTWGDPTAQSGRTPDAEHALEVSLDRLVNQVDVAKVFYVQAGDAEKLDPPLSESHPYYVTDQPARMSWSRNARLFPYEADRGGYLPIETVMDAIVNRLGYDGWISMELFSRELADPDPELPHRYATRASASWKRLLHAMKRP</sequence>
<gene>
    <name evidence="2" type="ORF">CLCR_10501</name>
</gene>
<organism evidence="2 3">
    <name type="scientific">Cladophialophora carrionii</name>
    <dbReference type="NCBI Taxonomy" id="86049"/>
    <lineage>
        <taxon>Eukaryota</taxon>
        <taxon>Fungi</taxon>
        <taxon>Dikarya</taxon>
        <taxon>Ascomycota</taxon>
        <taxon>Pezizomycotina</taxon>
        <taxon>Eurotiomycetes</taxon>
        <taxon>Chaetothyriomycetidae</taxon>
        <taxon>Chaetothyriales</taxon>
        <taxon>Herpotrichiellaceae</taxon>
        <taxon>Cladophialophora</taxon>
    </lineage>
</organism>
<evidence type="ECO:0000313" key="3">
    <source>
        <dbReference type="Proteomes" id="UP000094526"/>
    </source>
</evidence>
<dbReference type="EMBL" id="LGRB01000008">
    <property type="protein sequence ID" value="OCT52897.1"/>
    <property type="molecule type" value="Genomic_DNA"/>
</dbReference>
<keyword evidence="3" id="KW-1185">Reference proteome</keyword>
<name>A0A1C1CWH9_9EURO</name>
<evidence type="ECO:0000259" key="1">
    <source>
        <dbReference type="Pfam" id="PF01261"/>
    </source>
</evidence>
<dbReference type="Proteomes" id="UP000094526">
    <property type="component" value="Unassembled WGS sequence"/>
</dbReference>
<comment type="caution">
    <text evidence="2">The sequence shown here is derived from an EMBL/GenBank/DDBJ whole genome shotgun (WGS) entry which is preliminary data.</text>
</comment>
<accession>A0A1C1CWH9</accession>
<dbReference type="AlphaFoldDB" id="A0A1C1CWH9"/>
<dbReference type="PANTHER" id="PTHR12110">
    <property type="entry name" value="HYDROXYPYRUVATE ISOMERASE"/>
    <property type="match status" value="1"/>
</dbReference>
<dbReference type="VEuPathDB" id="FungiDB:CLCR_10501"/>
<dbReference type="InterPro" id="IPR036237">
    <property type="entry name" value="Xyl_isomerase-like_sf"/>
</dbReference>
<evidence type="ECO:0000313" key="2">
    <source>
        <dbReference type="EMBL" id="OCT52897.1"/>
    </source>
</evidence>
<dbReference type="InterPro" id="IPR013022">
    <property type="entry name" value="Xyl_isomerase-like_TIM-brl"/>
</dbReference>
<dbReference type="SUPFAM" id="SSF51658">
    <property type="entry name" value="Xylose isomerase-like"/>
    <property type="match status" value="1"/>
</dbReference>
<reference evidence="3" key="1">
    <citation type="submission" date="2015-07" db="EMBL/GenBank/DDBJ databases">
        <authorList>
            <person name="Teixeira M.M."/>
            <person name="Souza R.C."/>
            <person name="Almeida L.G."/>
            <person name="Vicente V.A."/>
            <person name="de Hoog S."/>
            <person name="Bocca A.L."/>
            <person name="de Almeida S.R."/>
            <person name="Vasconcelos A.T."/>
            <person name="Felipe M.S."/>
        </authorList>
    </citation>
    <scope>NUCLEOTIDE SEQUENCE [LARGE SCALE GENOMIC DNA]</scope>
    <source>
        <strain evidence="3">KSF</strain>
    </source>
</reference>
<dbReference type="OrthoDB" id="5360893at2759"/>